<accession>A0A0D0Q705</accession>
<dbReference type="Proteomes" id="UP000032066">
    <property type="component" value="Unassembled WGS sequence"/>
</dbReference>
<reference evidence="1 2" key="1">
    <citation type="submission" date="2015-02" db="EMBL/GenBank/DDBJ databases">
        <title>Draft genome sequence of Kitasatospora griseola MF730-N6, a bafilomycin, terpentecin and satosporin producer.</title>
        <authorList>
            <person name="Arens J.C."/>
            <person name="Haltli B."/>
            <person name="Kerr R.G."/>
        </authorList>
    </citation>
    <scope>NUCLEOTIDE SEQUENCE [LARGE SCALE GENOMIC DNA]</scope>
    <source>
        <strain evidence="1 2">MF730-N6</strain>
    </source>
</reference>
<evidence type="ECO:0008006" key="3">
    <source>
        <dbReference type="Google" id="ProtNLM"/>
    </source>
</evidence>
<organism evidence="1 2">
    <name type="scientific">Kitasatospora griseola</name>
    <name type="common">Streptomyces griseolosporeus</name>
    <dbReference type="NCBI Taxonomy" id="2064"/>
    <lineage>
        <taxon>Bacteria</taxon>
        <taxon>Bacillati</taxon>
        <taxon>Actinomycetota</taxon>
        <taxon>Actinomycetes</taxon>
        <taxon>Kitasatosporales</taxon>
        <taxon>Streptomycetaceae</taxon>
        <taxon>Kitasatospora</taxon>
    </lineage>
</organism>
<evidence type="ECO:0000313" key="2">
    <source>
        <dbReference type="Proteomes" id="UP000032066"/>
    </source>
</evidence>
<protein>
    <recommendedName>
        <fullName evidence="3">ABM domain-containing protein</fullName>
    </recommendedName>
</protein>
<dbReference type="OrthoDB" id="5182530at2"/>
<proteinExistence type="predicted"/>
<dbReference type="STRING" id="2064.TR51_05850"/>
<evidence type="ECO:0000313" key="1">
    <source>
        <dbReference type="EMBL" id="KIQ66938.1"/>
    </source>
</evidence>
<keyword evidence="2" id="KW-1185">Reference proteome</keyword>
<dbReference type="EMBL" id="JXZB01000001">
    <property type="protein sequence ID" value="KIQ66938.1"/>
    <property type="molecule type" value="Genomic_DNA"/>
</dbReference>
<dbReference type="AlphaFoldDB" id="A0A0D0Q705"/>
<dbReference type="RefSeq" id="WP_043908551.1">
    <property type="nucleotide sequence ID" value="NZ_JXZB01000001.1"/>
</dbReference>
<dbReference type="InterPro" id="IPR011008">
    <property type="entry name" value="Dimeric_a/b-barrel"/>
</dbReference>
<comment type="caution">
    <text evidence="1">The sequence shown here is derived from an EMBL/GenBank/DDBJ whole genome shotgun (WGS) entry which is preliminary data.</text>
</comment>
<name>A0A0D0Q705_KITGR</name>
<dbReference type="SUPFAM" id="SSF54909">
    <property type="entry name" value="Dimeric alpha+beta barrel"/>
    <property type="match status" value="1"/>
</dbReference>
<sequence length="201" mass="21387">MYVRTVYATGDPALLEDSLDALRGESVGLLSGQPGYRGYGLFANRQLGTLTMASWWDTPEHEAASDTALADRRDTLLVPFAATVAVNRWDVAAAEPGPAVENGGFRLTRFAYDPAAVDGVVKGFEESGLPAIRQIDGYVGAAMLIDRERSVGVVGTIFADRQAFAASRAAQAAVRSAASKASGTVIYGMEEFDVVLLHRSQ</sequence>
<dbReference type="PATRIC" id="fig|2064.6.peg.1291"/>
<gene>
    <name evidence="1" type="ORF">TR51_05850</name>
</gene>